<evidence type="ECO:0000313" key="3">
    <source>
        <dbReference type="EMBL" id="KRT57031.1"/>
    </source>
</evidence>
<sequence length="77" mass="8808">MGLRYLLIGAAIWVALLIIRHLWSRHQTQPHPPRQVKSLEGVQCAHCGLHLPREEALQAGNHFFCSQEHHDAYHPEG</sequence>
<feature type="transmembrane region" description="Helical" evidence="1">
    <location>
        <begin position="6"/>
        <end position="23"/>
    </location>
</feature>
<evidence type="ECO:0000313" key="2">
    <source>
        <dbReference type="EMBL" id="KRT55093.1"/>
    </source>
</evidence>
<keyword evidence="5" id="KW-1185">Reference proteome</keyword>
<gene>
    <name evidence="2" type="ORF">Ga0074115_11365</name>
    <name evidence="3" type="ORF">Ga0076813_10806</name>
</gene>
<evidence type="ECO:0000256" key="1">
    <source>
        <dbReference type="SAM" id="Phobius"/>
    </source>
</evidence>
<dbReference type="Proteomes" id="UP000051634">
    <property type="component" value="Unassembled WGS sequence"/>
</dbReference>
<comment type="caution">
    <text evidence="3">The sequence shown here is derived from an EMBL/GenBank/DDBJ whole genome shotgun (WGS) entry which is preliminary data.</text>
</comment>
<dbReference type="NCBIfam" id="NF041023">
    <property type="entry name" value="PP0621_fam"/>
    <property type="match status" value="1"/>
</dbReference>
<dbReference type="InterPro" id="IPR049708">
    <property type="entry name" value="PP0621-like"/>
</dbReference>
<keyword evidence="1" id="KW-0472">Membrane</keyword>
<keyword evidence="1" id="KW-1133">Transmembrane helix</keyword>
<dbReference type="OrthoDB" id="9814432at2"/>
<reference evidence="4 5" key="1">
    <citation type="submission" date="2015-11" db="EMBL/GenBank/DDBJ databases">
        <title>The genome of Candidatus Endoriftia persephone in Ridgeia piscesae and population structure of the North Eastern Pacific vestimentiferan symbionts.</title>
        <authorList>
            <person name="Perez M."/>
            <person name="Juniper K.S."/>
        </authorList>
    </citation>
    <scope>NUCLEOTIDE SEQUENCE [LARGE SCALE GENOMIC DNA]</scope>
    <source>
        <strain evidence="3">Ind10</strain>
        <strain evidence="2">Ind11</strain>
    </source>
</reference>
<name>A0A0T5Z280_9GAMM</name>
<organism evidence="3 4">
    <name type="scientific">endosymbiont of Ridgeia piscesae</name>
    <dbReference type="NCBI Taxonomy" id="54398"/>
    <lineage>
        <taxon>Bacteria</taxon>
        <taxon>Pseudomonadati</taxon>
        <taxon>Pseudomonadota</taxon>
        <taxon>Gammaproteobacteria</taxon>
        <taxon>sulfur-oxidizing symbionts</taxon>
    </lineage>
</organism>
<evidence type="ECO:0008006" key="6">
    <source>
        <dbReference type="Google" id="ProtNLM"/>
    </source>
</evidence>
<keyword evidence="1" id="KW-0812">Transmembrane</keyword>
<evidence type="ECO:0000313" key="5">
    <source>
        <dbReference type="Proteomes" id="UP000051634"/>
    </source>
</evidence>
<proteinExistence type="predicted"/>
<evidence type="ECO:0000313" key="4">
    <source>
        <dbReference type="Proteomes" id="UP000051276"/>
    </source>
</evidence>
<dbReference type="RefSeq" id="WP_057956770.1">
    <property type="nucleotide sequence ID" value="NZ_KQ556956.1"/>
</dbReference>
<dbReference type="AlphaFoldDB" id="A0A0T5Z280"/>
<dbReference type="EMBL" id="LMXI01000614">
    <property type="protein sequence ID" value="KRT57031.1"/>
    <property type="molecule type" value="Genomic_DNA"/>
</dbReference>
<protein>
    <recommendedName>
        <fullName evidence="6">TRASH domain-containing protein</fullName>
    </recommendedName>
</protein>
<accession>A0A0T5Z280</accession>
<dbReference type="Proteomes" id="UP000051276">
    <property type="component" value="Unassembled WGS sequence"/>
</dbReference>
<dbReference type="STRING" id="54398.Ga0074115_11365"/>
<dbReference type="EMBL" id="LDXT01000084">
    <property type="protein sequence ID" value="KRT55093.1"/>
    <property type="molecule type" value="Genomic_DNA"/>
</dbReference>